<comment type="caution">
    <text evidence="1">The sequence shown here is derived from an EMBL/GenBank/DDBJ whole genome shotgun (WGS) entry which is preliminary data.</text>
</comment>
<evidence type="ECO:0000313" key="2">
    <source>
        <dbReference type="Proteomes" id="UP001596104"/>
    </source>
</evidence>
<dbReference type="EMBL" id="JBHSLV010000019">
    <property type="protein sequence ID" value="MFC5393151.1"/>
    <property type="molecule type" value="Genomic_DNA"/>
</dbReference>
<keyword evidence="2" id="KW-1185">Reference proteome</keyword>
<accession>A0ABW0H9E7</accession>
<evidence type="ECO:0000313" key="1">
    <source>
        <dbReference type="EMBL" id="MFC5393151.1"/>
    </source>
</evidence>
<dbReference type="Proteomes" id="UP001596104">
    <property type="component" value="Unassembled WGS sequence"/>
</dbReference>
<gene>
    <name evidence="1" type="ORF">ACFPPC_10950</name>
</gene>
<proteinExistence type="predicted"/>
<evidence type="ECO:0008006" key="3">
    <source>
        <dbReference type="Google" id="ProtNLM"/>
    </source>
</evidence>
<sequence>MAKLKHLVLSKLTFDGKDYGPAEDEKTIVLEEKIAGPLVDAGVLSEGAVVAAPEGEERTAALVDFFKTLAMGDFTAAGGLRAEARRRAITAIGFEPTDEELKEAAQAFAKAQAGGA</sequence>
<dbReference type="RefSeq" id="WP_377008105.1">
    <property type="nucleotide sequence ID" value="NZ_JBHSLV010000019.1"/>
</dbReference>
<protein>
    <recommendedName>
        <fullName evidence="3">Tail assembly chaperone E/41/14-like protein</fullName>
    </recommendedName>
</protein>
<organism evidence="1 2">
    <name type="scientific">Bosea vestrisii</name>
    <dbReference type="NCBI Taxonomy" id="151416"/>
    <lineage>
        <taxon>Bacteria</taxon>
        <taxon>Pseudomonadati</taxon>
        <taxon>Pseudomonadota</taxon>
        <taxon>Alphaproteobacteria</taxon>
        <taxon>Hyphomicrobiales</taxon>
        <taxon>Boseaceae</taxon>
        <taxon>Bosea</taxon>
    </lineage>
</organism>
<reference evidence="2" key="1">
    <citation type="journal article" date="2019" name="Int. J. Syst. Evol. Microbiol.">
        <title>The Global Catalogue of Microorganisms (GCM) 10K type strain sequencing project: providing services to taxonomists for standard genome sequencing and annotation.</title>
        <authorList>
            <consortium name="The Broad Institute Genomics Platform"/>
            <consortium name="The Broad Institute Genome Sequencing Center for Infectious Disease"/>
            <person name="Wu L."/>
            <person name="Ma J."/>
        </authorList>
    </citation>
    <scope>NUCLEOTIDE SEQUENCE [LARGE SCALE GENOMIC DNA]</scope>
    <source>
        <strain evidence="2">CGMCC 1.16326</strain>
    </source>
</reference>
<name>A0ABW0H9E7_9HYPH</name>